<dbReference type="GO" id="GO:0043657">
    <property type="term" value="C:host cell"/>
    <property type="evidence" value="ECO:0007669"/>
    <property type="project" value="UniProtKB-SubCell"/>
</dbReference>
<evidence type="ECO:0000256" key="3">
    <source>
        <dbReference type="ARBA" id="ARBA00022525"/>
    </source>
</evidence>
<evidence type="ECO:0000259" key="4">
    <source>
        <dbReference type="PROSITE" id="PS50011"/>
    </source>
</evidence>
<dbReference type="SUPFAM" id="SSF56112">
    <property type="entry name" value="Protein kinase-like (PK-like)"/>
    <property type="match status" value="1"/>
</dbReference>
<dbReference type="InterPro" id="IPR045379">
    <property type="entry name" value="Crinkler_N"/>
</dbReference>
<comment type="subcellular location">
    <subcellularLocation>
        <location evidence="1">Host cell</location>
    </subcellularLocation>
    <subcellularLocation>
        <location evidence="2">Secreted</location>
    </subcellularLocation>
</comment>
<evidence type="ECO:0000313" key="5">
    <source>
        <dbReference type="EMBL" id="GES83082.1"/>
    </source>
</evidence>
<gene>
    <name evidence="5" type="ORF">RCL2_001024500</name>
</gene>
<dbReference type="OrthoDB" id="2438138at2759"/>
<comment type="caution">
    <text evidence="5">The sequence shown here is derived from an EMBL/GenBank/DDBJ whole genome shotgun (WGS) entry which is preliminary data.</text>
</comment>
<dbReference type="Gene3D" id="1.10.510.10">
    <property type="entry name" value="Transferase(Phosphotransferase) domain 1"/>
    <property type="match status" value="1"/>
</dbReference>
<proteinExistence type="predicted"/>
<organism evidence="5 6">
    <name type="scientific">Rhizophagus clarus</name>
    <dbReference type="NCBI Taxonomy" id="94130"/>
    <lineage>
        <taxon>Eukaryota</taxon>
        <taxon>Fungi</taxon>
        <taxon>Fungi incertae sedis</taxon>
        <taxon>Mucoromycota</taxon>
        <taxon>Glomeromycotina</taxon>
        <taxon>Glomeromycetes</taxon>
        <taxon>Glomerales</taxon>
        <taxon>Glomeraceae</taxon>
        <taxon>Rhizophagus</taxon>
    </lineage>
</organism>
<dbReference type="Proteomes" id="UP000615446">
    <property type="component" value="Unassembled WGS sequence"/>
</dbReference>
<sequence length="591" mass="66595">MSTVTISGTQIRLWCLVRGSSSAFYVTIGRDNFIIDLKEVIKNKKQNEFANVDVDQLVLWRVDIDQSQIKTTSIDDILNEEDELENSGLTVGETLPNVEGNSVRVVVGIPEQPSVKRTYDQADLADNSAKICGELIQRFEIIPTKAEELQSLINRQLLRKLPVTSDEEQIYPEIKDYVCTTENERRSTIAKNISSAFTIDMKFSGNKSESMLHYPIDAMIRVPLETFNKYIGGALPIEIDRDKADSGTTTIGTKRPDFLCWTKKLLLFKGEEKASSGEFNTAVEELEEKFNVLDPICFGKIQFMIGYAIAGSTVRFYAIDGSVEAKKKPSILSPLTSELNASNLVDRFTILRTVVNIARIILTISDNIPNTLIPLGKRQKLGHSFITFLSDVVEKIILKVDLPYATNMDNRVNFLKKMYDYAKGHPGLVQVEKGPLFDKGKGIYRVVMKTRGIPCVSELKNENNVREMMKCILTGLARLHQGNFVHRDIRLPNVVYVPESPDKFNYVLIDFEHGFCNRRACNEKLSGYDDNTLTTAGYYTTTSDMYQLGKMLEALSSRISSDQGRGFVEELKSKKLTAELALKHSWINHSS</sequence>
<dbReference type="GO" id="GO:0005524">
    <property type="term" value="F:ATP binding"/>
    <property type="evidence" value="ECO:0007669"/>
    <property type="project" value="InterPro"/>
</dbReference>
<dbReference type="Pfam" id="PF20147">
    <property type="entry name" value="Crinkler"/>
    <property type="match status" value="1"/>
</dbReference>
<dbReference type="GO" id="GO:0004672">
    <property type="term" value="F:protein kinase activity"/>
    <property type="evidence" value="ECO:0007669"/>
    <property type="project" value="InterPro"/>
</dbReference>
<reference evidence="5" key="1">
    <citation type="submission" date="2019-10" db="EMBL/GenBank/DDBJ databases">
        <title>Conservation and host-specific expression of non-tandemly repeated heterogenous ribosome RNA gene in arbuscular mycorrhizal fungi.</title>
        <authorList>
            <person name="Maeda T."/>
            <person name="Kobayashi Y."/>
            <person name="Nakagawa T."/>
            <person name="Ezawa T."/>
            <person name="Yamaguchi K."/>
            <person name="Bino T."/>
            <person name="Nishimoto Y."/>
            <person name="Shigenobu S."/>
            <person name="Kawaguchi M."/>
        </authorList>
    </citation>
    <scope>NUCLEOTIDE SEQUENCE</scope>
    <source>
        <strain evidence="5">HR1</strain>
    </source>
</reference>
<dbReference type="SMART" id="SM00220">
    <property type="entry name" value="S_TKc"/>
    <property type="match status" value="1"/>
</dbReference>
<evidence type="ECO:0000256" key="1">
    <source>
        <dbReference type="ARBA" id="ARBA00004340"/>
    </source>
</evidence>
<dbReference type="PROSITE" id="PS50011">
    <property type="entry name" value="PROTEIN_KINASE_DOM"/>
    <property type="match status" value="1"/>
</dbReference>
<dbReference type="AlphaFoldDB" id="A0A8H3L7N0"/>
<name>A0A8H3L7N0_9GLOM</name>
<dbReference type="InterPro" id="IPR000719">
    <property type="entry name" value="Prot_kinase_dom"/>
</dbReference>
<evidence type="ECO:0000256" key="2">
    <source>
        <dbReference type="ARBA" id="ARBA00004613"/>
    </source>
</evidence>
<evidence type="ECO:0000313" key="6">
    <source>
        <dbReference type="Proteomes" id="UP000615446"/>
    </source>
</evidence>
<accession>A0A8H3L7N0</accession>
<protein>
    <recommendedName>
        <fullName evidence="4">Protein kinase domain-containing protein</fullName>
    </recommendedName>
</protein>
<keyword evidence="3" id="KW-0964">Secreted</keyword>
<dbReference type="EMBL" id="BLAL01000066">
    <property type="protein sequence ID" value="GES83082.1"/>
    <property type="molecule type" value="Genomic_DNA"/>
</dbReference>
<dbReference type="InterPro" id="IPR011009">
    <property type="entry name" value="Kinase-like_dom_sf"/>
</dbReference>
<feature type="domain" description="Protein kinase" evidence="4">
    <location>
        <begin position="268"/>
        <end position="591"/>
    </location>
</feature>
<dbReference type="GO" id="GO:0005576">
    <property type="term" value="C:extracellular region"/>
    <property type="evidence" value="ECO:0007669"/>
    <property type="project" value="UniProtKB-SubCell"/>
</dbReference>